<keyword evidence="7" id="KW-0832">Ubl conjugation</keyword>
<dbReference type="InterPro" id="IPR036236">
    <property type="entry name" value="Znf_C2H2_sf"/>
</dbReference>
<protein>
    <submittedName>
        <fullName evidence="15">B-cell lymphoma/leukemia 11B-like isoform X1</fullName>
    </submittedName>
</protein>
<keyword evidence="4" id="KW-0677">Repeat</keyword>
<keyword evidence="14" id="KW-1185">Reference proteome</keyword>
<feature type="region of interest" description="Disordered" evidence="12">
    <location>
        <begin position="834"/>
        <end position="868"/>
    </location>
</feature>
<keyword evidence="5 11" id="KW-0863">Zinc-finger</keyword>
<feature type="region of interest" description="Disordered" evidence="12">
    <location>
        <begin position="348"/>
        <end position="411"/>
    </location>
</feature>
<feature type="compositionally biased region" description="Polar residues" evidence="12">
    <location>
        <begin position="535"/>
        <end position="560"/>
    </location>
</feature>
<comment type="subcellular location">
    <subcellularLocation>
        <location evidence="1">Nucleus</location>
    </subcellularLocation>
</comment>
<feature type="domain" description="C2H2-type" evidence="13">
    <location>
        <begin position="415"/>
        <end position="442"/>
    </location>
</feature>
<dbReference type="PROSITE" id="PS00028">
    <property type="entry name" value="ZINC_FINGER_C2H2_1"/>
    <property type="match status" value="5"/>
</dbReference>
<dbReference type="SUPFAM" id="SSF57667">
    <property type="entry name" value="beta-beta-alpha zinc fingers"/>
    <property type="match status" value="3"/>
</dbReference>
<feature type="region of interest" description="Disordered" evidence="12">
    <location>
        <begin position="463"/>
        <end position="560"/>
    </location>
</feature>
<dbReference type="Gene3D" id="3.30.160.60">
    <property type="entry name" value="Classic Zinc Finger"/>
    <property type="match status" value="5"/>
</dbReference>
<feature type="domain" description="C2H2-type" evidence="13">
    <location>
        <begin position="443"/>
        <end position="470"/>
    </location>
</feature>
<feature type="domain" description="C2H2-type" evidence="13">
    <location>
        <begin position="174"/>
        <end position="197"/>
    </location>
</feature>
<evidence type="ECO:0000256" key="9">
    <source>
        <dbReference type="ARBA" id="ARBA00023163"/>
    </source>
</evidence>
<evidence type="ECO:0000313" key="15">
    <source>
        <dbReference type="RefSeq" id="XP_013776491.1"/>
    </source>
</evidence>
<feature type="domain" description="C2H2-type" evidence="13">
    <location>
        <begin position="743"/>
        <end position="770"/>
    </location>
</feature>
<dbReference type="RefSeq" id="XP_013776491.1">
    <property type="nucleotide sequence ID" value="XM_013921037.2"/>
</dbReference>
<dbReference type="GeneID" id="106461233"/>
<evidence type="ECO:0000256" key="5">
    <source>
        <dbReference type="ARBA" id="ARBA00022771"/>
    </source>
</evidence>
<feature type="domain" description="C2H2-type" evidence="13">
    <location>
        <begin position="801"/>
        <end position="821"/>
    </location>
</feature>
<evidence type="ECO:0000256" key="6">
    <source>
        <dbReference type="ARBA" id="ARBA00022833"/>
    </source>
</evidence>
<evidence type="ECO:0000256" key="2">
    <source>
        <dbReference type="ARBA" id="ARBA00022499"/>
    </source>
</evidence>
<feature type="region of interest" description="Disordered" evidence="12">
    <location>
        <begin position="220"/>
        <end position="239"/>
    </location>
</feature>
<feature type="compositionally biased region" description="Polar residues" evidence="12">
    <location>
        <begin position="467"/>
        <end position="487"/>
    </location>
</feature>
<evidence type="ECO:0000313" key="14">
    <source>
        <dbReference type="Proteomes" id="UP000694941"/>
    </source>
</evidence>
<keyword evidence="6" id="KW-0862">Zinc</keyword>
<keyword evidence="2" id="KW-1017">Isopeptide bond</keyword>
<feature type="compositionally biased region" description="Polar residues" evidence="12">
    <location>
        <begin position="220"/>
        <end position="231"/>
    </location>
</feature>
<reference evidence="15" key="1">
    <citation type="submission" date="2025-08" db="UniProtKB">
        <authorList>
            <consortium name="RefSeq"/>
        </authorList>
    </citation>
    <scope>IDENTIFICATION</scope>
    <source>
        <tissue evidence="15">Muscle</tissue>
    </source>
</reference>
<keyword evidence="10" id="KW-0539">Nucleus</keyword>
<feature type="compositionally biased region" description="Polar residues" evidence="12">
    <location>
        <begin position="349"/>
        <end position="361"/>
    </location>
</feature>
<evidence type="ECO:0000256" key="11">
    <source>
        <dbReference type="PROSITE-ProRule" id="PRU00042"/>
    </source>
</evidence>
<dbReference type="Proteomes" id="UP000694941">
    <property type="component" value="Unplaced"/>
</dbReference>
<feature type="region of interest" description="Disordered" evidence="12">
    <location>
        <begin position="115"/>
        <end position="154"/>
    </location>
</feature>
<accession>A0ABM1B7Q2</accession>
<proteinExistence type="predicted"/>
<dbReference type="PANTHER" id="PTHR45993:SF6">
    <property type="entry name" value="C2H2-TYPE DOMAIN-CONTAINING PROTEIN"/>
    <property type="match status" value="1"/>
</dbReference>
<name>A0ABM1B7Q2_LIMPO</name>
<dbReference type="SMART" id="SM00355">
    <property type="entry name" value="ZnF_C2H2"/>
    <property type="match status" value="7"/>
</dbReference>
<evidence type="ECO:0000256" key="7">
    <source>
        <dbReference type="ARBA" id="ARBA00022843"/>
    </source>
</evidence>
<evidence type="ECO:0000256" key="4">
    <source>
        <dbReference type="ARBA" id="ARBA00022737"/>
    </source>
</evidence>
<evidence type="ECO:0000256" key="10">
    <source>
        <dbReference type="ARBA" id="ARBA00023242"/>
    </source>
</evidence>
<keyword evidence="9" id="KW-0804">Transcription</keyword>
<dbReference type="InterPro" id="IPR057448">
    <property type="entry name" value="BCL-11A_Znf_CCHC"/>
</dbReference>
<dbReference type="InterPro" id="IPR013087">
    <property type="entry name" value="Znf_C2H2_type"/>
</dbReference>
<evidence type="ECO:0000256" key="3">
    <source>
        <dbReference type="ARBA" id="ARBA00022723"/>
    </source>
</evidence>
<dbReference type="Pfam" id="PF25491">
    <property type="entry name" value="CCHC_BCL-11A"/>
    <property type="match status" value="1"/>
</dbReference>
<feature type="domain" description="C2H2-type" evidence="13">
    <location>
        <begin position="771"/>
        <end position="793"/>
    </location>
</feature>
<feature type="compositionally biased region" description="Acidic residues" evidence="12">
    <location>
        <begin position="497"/>
        <end position="530"/>
    </location>
</feature>
<sequence length="868" mass="97022">MSRRKQENPQPRKRLVTADPVIVQDVLTCGVCQKDFALSDIVKFIQHKVHSCNKENCVYYGDEDFEKRDDGGTSIFRSRRSSISATLCKKDSESTMSSKYEETYGVSKLFLDPQKNSSPDVDRTKNSFSIDPEEALKKRKRSPVQLPSPVEGAHTPRRVVDADTNTTSTEPSNHVCSTCKQSFTSAWMLVQHAQRIHGMKIYVETNNKERALVEVSRSTPVSFSPTNTSSPLAVPPVSQDQPISHSIGLEHLPFPNLQLPRIPLGERQFGPALNTPNYLPRPSSHGFRMDLFSDQYHRLNHLGGIGLSPFDSYNPFDRSRFDRPRPPHIGLSFESHLDFYSQRLRQLAGATSPNPTPSRKLTSPYAHPVTSNQPSPHPSTPSSTPQPISTPLLSQSMSPTPPQKPVDQSESSRCKSCEFCGKSFRFQSNLIVHRRSHTGEKPFKCHICNHACTQASKLKRHMKTHWKSSPDSAENASVCSARSTPDSTAKDGGQNNDGEDEDVSEEQAENENEELEDEEELEEDSEEIAAEDLTTKGSTKNSSHSYSGNENGDKNSCTEQPTIPQARQSLLGEVMEKIGLNDIQQYNEAYKQALEENRVGRSLVKKERPSSAPMDRSPPRKSTILPENGLDRPHLEEGNNALGQPPLNLRQSVLPAFDSHFEDKKRLRLDLGDHQRENLYAGLWLPSVNSSRRNLFLGSVTSSETDQRSTSESALLAVTSHLPGTSTPISTLPSKPKEKMRNDTCEFCGKVFKNCSNLTVHRRSHTGEKPYKCELCSYACAQSSKLTRHMKTHGRMGKDVYRCRFCGMPFSVPSTLEKHMRKCVVNQNAYLTDRDTDSRDNSTSGMLPERDSAPSLTTGRDSDSRETS</sequence>
<gene>
    <name evidence="15" type="primary">LOC106461233</name>
</gene>
<dbReference type="PANTHER" id="PTHR45993">
    <property type="entry name" value="B-CELL LYMPHOMA/LEUKEMIA 11"/>
    <property type="match status" value="1"/>
</dbReference>
<keyword evidence="3" id="KW-0479">Metal-binding</keyword>
<evidence type="ECO:0000256" key="12">
    <source>
        <dbReference type="SAM" id="MobiDB-lite"/>
    </source>
</evidence>
<keyword evidence="8" id="KW-0805">Transcription regulation</keyword>
<organism evidence="14 15">
    <name type="scientific">Limulus polyphemus</name>
    <name type="common">Atlantic horseshoe crab</name>
    <dbReference type="NCBI Taxonomy" id="6850"/>
    <lineage>
        <taxon>Eukaryota</taxon>
        <taxon>Metazoa</taxon>
        <taxon>Ecdysozoa</taxon>
        <taxon>Arthropoda</taxon>
        <taxon>Chelicerata</taxon>
        <taxon>Merostomata</taxon>
        <taxon>Xiphosura</taxon>
        <taxon>Limulidae</taxon>
        <taxon>Limulus</taxon>
    </lineage>
</organism>
<evidence type="ECO:0000256" key="1">
    <source>
        <dbReference type="ARBA" id="ARBA00004123"/>
    </source>
</evidence>
<dbReference type="InterPro" id="IPR051497">
    <property type="entry name" value="Dev/Hematopoietic_TF"/>
</dbReference>
<feature type="compositionally biased region" description="Low complexity" evidence="12">
    <location>
        <begin position="370"/>
        <end position="394"/>
    </location>
</feature>
<dbReference type="Pfam" id="PF00096">
    <property type="entry name" value="zf-C2H2"/>
    <property type="match status" value="5"/>
</dbReference>
<feature type="region of interest" description="Disordered" evidence="12">
    <location>
        <begin position="601"/>
        <end position="647"/>
    </location>
</feature>
<evidence type="ECO:0000259" key="13">
    <source>
        <dbReference type="PROSITE" id="PS50157"/>
    </source>
</evidence>
<dbReference type="PROSITE" id="PS50157">
    <property type="entry name" value="ZINC_FINGER_C2H2_2"/>
    <property type="match status" value="6"/>
</dbReference>
<evidence type="ECO:0000256" key="8">
    <source>
        <dbReference type="ARBA" id="ARBA00023015"/>
    </source>
</evidence>